<evidence type="ECO:0000256" key="1">
    <source>
        <dbReference type="SAM" id="MobiDB-lite"/>
    </source>
</evidence>
<keyword evidence="3" id="KW-1185">Reference proteome</keyword>
<feature type="compositionally biased region" description="Basic and acidic residues" evidence="1">
    <location>
        <begin position="29"/>
        <end position="51"/>
    </location>
</feature>
<name>A0A0C2F6B3_9BILA</name>
<dbReference type="Proteomes" id="UP000054047">
    <property type="component" value="Unassembled WGS sequence"/>
</dbReference>
<protein>
    <submittedName>
        <fullName evidence="2">Uncharacterized protein</fullName>
    </submittedName>
</protein>
<dbReference type="EMBL" id="KN795542">
    <property type="protein sequence ID" value="KIH42534.1"/>
    <property type="molecule type" value="Genomic_DNA"/>
</dbReference>
<gene>
    <name evidence="2" type="ORF">ANCDUO_27481</name>
</gene>
<evidence type="ECO:0000313" key="3">
    <source>
        <dbReference type="Proteomes" id="UP000054047"/>
    </source>
</evidence>
<reference evidence="2 3" key="1">
    <citation type="submission" date="2013-12" db="EMBL/GenBank/DDBJ databases">
        <title>Draft genome of the parsitic nematode Ancylostoma duodenale.</title>
        <authorList>
            <person name="Mitreva M."/>
        </authorList>
    </citation>
    <scope>NUCLEOTIDE SEQUENCE [LARGE SCALE GENOMIC DNA]</scope>
    <source>
        <strain evidence="2 3">Zhejiang</strain>
    </source>
</reference>
<organism evidence="2 3">
    <name type="scientific">Ancylostoma duodenale</name>
    <dbReference type="NCBI Taxonomy" id="51022"/>
    <lineage>
        <taxon>Eukaryota</taxon>
        <taxon>Metazoa</taxon>
        <taxon>Ecdysozoa</taxon>
        <taxon>Nematoda</taxon>
        <taxon>Chromadorea</taxon>
        <taxon>Rhabditida</taxon>
        <taxon>Rhabditina</taxon>
        <taxon>Rhabditomorpha</taxon>
        <taxon>Strongyloidea</taxon>
        <taxon>Ancylostomatidae</taxon>
        <taxon>Ancylostomatinae</taxon>
        <taxon>Ancylostoma</taxon>
    </lineage>
</organism>
<feature type="region of interest" description="Disordered" evidence="1">
    <location>
        <begin position="1"/>
        <end position="57"/>
    </location>
</feature>
<dbReference type="AlphaFoldDB" id="A0A0C2F6B3"/>
<evidence type="ECO:0000313" key="2">
    <source>
        <dbReference type="EMBL" id="KIH42534.1"/>
    </source>
</evidence>
<accession>A0A0C2F6B3</accession>
<proteinExistence type="predicted"/>
<sequence length="57" mass="6596">MRLVALVHGGTRAETPQNRRETELPVLEKFPETHQENHRSRQDHLHVDHHASSVSSH</sequence>